<protein>
    <submittedName>
        <fullName evidence="8">Putative transcription factor WRKY family</fullName>
    </submittedName>
</protein>
<dbReference type="AlphaFoldDB" id="A0A2P6SLW4"/>
<dbReference type="SMART" id="SM00774">
    <property type="entry name" value="WRKY"/>
    <property type="match status" value="1"/>
</dbReference>
<comment type="subcellular location">
    <subcellularLocation>
        <location evidence="1">Nucleus</location>
    </subcellularLocation>
</comment>
<dbReference type="GO" id="GO:0003700">
    <property type="term" value="F:DNA-binding transcription factor activity"/>
    <property type="evidence" value="ECO:0007669"/>
    <property type="project" value="InterPro"/>
</dbReference>
<dbReference type="InterPro" id="IPR044810">
    <property type="entry name" value="WRKY_plant"/>
</dbReference>
<dbReference type="InterPro" id="IPR036576">
    <property type="entry name" value="WRKY_dom_sf"/>
</dbReference>
<dbReference type="Gramene" id="PRQ59650">
    <property type="protein sequence ID" value="PRQ59650"/>
    <property type="gene ID" value="RchiOBHm_Chr1g0372521"/>
</dbReference>
<evidence type="ECO:0000256" key="6">
    <source>
        <dbReference type="SAM" id="MobiDB-lite"/>
    </source>
</evidence>
<comment type="caution">
    <text evidence="8">The sequence shown here is derived from an EMBL/GenBank/DDBJ whole genome shotgun (WGS) entry which is preliminary data.</text>
</comment>
<dbReference type="Pfam" id="PF03106">
    <property type="entry name" value="WRKY"/>
    <property type="match status" value="1"/>
</dbReference>
<keyword evidence="5" id="KW-0539">Nucleus</keyword>
<feature type="domain" description="WRKY" evidence="7">
    <location>
        <begin position="50"/>
        <end position="97"/>
    </location>
</feature>
<dbReference type="SUPFAM" id="SSF118290">
    <property type="entry name" value="WRKY DNA-binding domain"/>
    <property type="match status" value="1"/>
</dbReference>
<evidence type="ECO:0000313" key="8">
    <source>
        <dbReference type="EMBL" id="PRQ59650.1"/>
    </source>
</evidence>
<keyword evidence="4" id="KW-0804">Transcription</keyword>
<dbReference type="InterPro" id="IPR003657">
    <property type="entry name" value="WRKY_dom"/>
</dbReference>
<evidence type="ECO:0000259" key="7">
    <source>
        <dbReference type="PROSITE" id="PS50811"/>
    </source>
</evidence>
<proteinExistence type="predicted"/>
<evidence type="ECO:0000256" key="2">
    <source>
        <dbReference type="ARBA" id="ARBA00023015"/>
    </source>
</evidence>
<feature type="compositionally biased region" description="Basic and acidic residues" evidence="6">
    <location>
        <begin position="14"/>
        <end position="31"/>
    </location>
</feature>
<evidence type="ECO:0000313" key="9">
    <source>
        <dbReference type="Proteomes" id="UP000238479"/>
    </source>
</evidence>
<dbReference type="EMBL" id="PDCK01000039">
    <property type="protein sequence ID" value="PRQ59650.1"/>
    <property type="molecule type" value="Genomic_DNA"/>
</dbReference>
<keyword evidence="2" id="KW-0805">Transcription regulation</keyword>
<dbReference type="PANTHER" id="PTHR31282">
    <property type="entry name" value="WRKY TRANSCRIPTION FACTOR 21-RELATED"/>
    <property type="match status" value="1"/>
</dbReference>
<keyword evidence="9" id="KW-1185">Reference proteome</keyword>
<sequence>MLPGVEAFSRWEWPPKVDRSSASESKKRPGLKDQSNSYKRRKNSESWTVVSPELTDDGQAWRKYGQKMNLNSRHPRCYFRCTHKYDQGCKATKHVQQLQDTMYKTTYYGNHTCRDIIKGPQLIMGASDPHKYWWIPNHQTTVSSEAGSITNYNKKDHQGSHFSSSS</sequence>
<dbReference type="Proteomes" id="UP000238479">
    <property type="component" value="Chromosome 1"/>
</dbReference>
<keyword evidence="3" id="KW-0238">DNA-binding</keyword>
<dbReference type="GO" id="GO:0043565">
    <property type="term" value="F:sequence-specific DNA binding"/>
    <property type="evidence" value="ECO:0007669"/>
    <property type="project" value="InterPro"/>
</dbReference>
<gene>
    <name evidence="8" type="ORF">RchiOBHm_Chr1g0372521</name>
</gene>
<dbReference type="GO" id="GO:0005634">
    <property type="term" value="C:nucleus"/>
    <property type="evidence" value="ECO:0007669"/>
    <property type="project" value="UniProtKB-SubCell"/>
</dbReference>
<name>A0A2P6SLW4_ROSCH</name>
<organism evidence="8 9">
    <name type="scientific">Rosa chinensis</name>
    <name type="common">China rose</name>
    <dbReference type="NCBI Taxonomy" id="74649"/>
    <lineage>
        <taxon>Eukaryota</taxon>
        <taxon>Viridiplantae</taxon>
        <taxon>Streptophyta</taxon>
        <taxon>Embryophyta</taxon>
        <taxon>Tracheophyta</taxon>
        <taxon>Spermatophyta</taxon>
        <taxon>Magnoliopsida</taxon>
        <taxon>eudicotyledons</taxon>
        <taxon>Gunneridae</taxon>
        <taxon>Pentapetalae</taxon>
        <taxon>rosids</taxon>
        <taxon>fabids</taxon>
        <taxon>Rosales</taxon>
        <taxon>Rosaceae</taxon>
        <taxon>Rosoideae</taxon>
        <taxon>Rosoideae incertae sedis</taxon>
        <taxon>Rosa</taxon>
    </lineage>
</organism>
<dbReference type="PROSITE" id="PS50811">
    <property type="entry name" value="WRKY"/>
    <property type="match status" value="1"/>
</dbReference>
<reference evidence="8 9" key="1">
    <citation type="journal article" date="2018" name="Nat. Genet.">
        <title>The Rosa genome provides new insights in the design of modern roses.</title>
        <authorList>
            <person name="Bendahmane M."/>
        </authorList>
    </citation>
    <scope>NUCLEOTIDE SEQUENCE [LARGE SCALE GENOMIC DNA]</scope>
    <source>
        <strain evidence="9">cv. Old Blush</strain>
    </source>
</reference>
<evidence type="ECO:0000256" key="5">
    <source>
        <dbReference type="ARBA" id="ARBA00023242"/>
    </source>
</evidence>
<feature type="region of interest" description="Disordered" evidence="6">
    <location>
        <begin position="14"/>
        <end position="45"/>
    </location>
</feature>
<evidence type="ECO:0000256" key="1">
    <source>
        <dbReference type="ARBA" id="ARBA00004123"/>
    </source>
</evidence>
<evidence type="ECO:0000256" key="4">
    <source>
        <dbReference type="ARBA" id="ARBA00023163"/>
    </source>
</evidence>
<evidence type="ECO:0000256" key="3">
    <source>
        <dbReference type="ARBA" id="ARBA00023125"/>
    </source>
</evidence>
<dbReference type="Gene3D" id="2.20.25.80">
    <property type="entry name" value="WRKY domain"/>
    <property type="match status" value="1"/>
</dbReference>
<accession>A0A2P6SLW4</accession>